<accession>A0A3S3QWM3</accession>
<dbReference type="SUPFAM" id="SSF81296">
    <property type="entry name" value="E set domains"/>
    <property type="match status" value="1"/>
</dbReference>
<organism evidence="2 3">
    <name type="scientific">Candidatus Electrothrix aarhusensis</name>
    <dbReference type="NCBI Taxonomy" id="1859131"/>
    <lineage>
        <taxon>Bacteria</taxon>
        <taxon>Pseudomonadati</taxon>
        <taxon>Thermodesulfobacteriota</taxon>
        <taxon>Desulfobulbia</taxon>
        <taxon>Desulfobulbales</taxon>
        <taxon>Desulfobulbaceae</taxon>
        <taxon>Candidatus Electrothrix</taxon>
    </lineage>
</organism>
<sequence>MLVKNYTKTKKKCRVTFKYPNQEHADSAMLAGEFNGWSTIDTPMKKLKDGTFSVTISLLSGYSYAFRYILDGNTWVNDPEADKYAANEHGESNSLLIL</sequence>
<comment type="caution">
    <text evidence="2">The sequence shown here is derived from an EMBL/GenBank/DDBJ whole genome shotgun (WGS) entry which is preliminary data.</text>
</comment>
<dbReference type="CDD" id="cd07184">
    <property type="entry name" value="E_set_Isoamylase_like_N"/>
    <property type="match status" value="1"/>
</dbReference>
<evidence type="ECO:0000313" key="3">
    <source>
        <dbReference type="Proteomes" id="UP000287853"/>
    </source>
</evidence>
<gene>
    <name evidence="2" type="ORF">H206_01853</name>
</gene>
<protein>
    <submittedName>
        <fullName evidence="2">Glycogen recognition site of AMP-activated protein kinase</fullName>
    </submittedName>
</protein>
<keyword evidence="3" id="KW-1185">Reference proteome</keyword>
<dbReference type="Proteomes" id="UP000287853">
    <property type="component" value="Unassembled WGS sequence"/>
</dbReference>
<dbReference type="AlphaFoldDB" id="A0A3S3QWM3"/>
<dbReference type="InterPro" id="IPR014756">
    <property type="entry name" value="Ig_E-set"/>
</dbReference>
<reference evidence="2 3" key="1">
    <citation type="submission" date="2017-01" db="EMBL/GenBank/DDBJ databases">
        <title>The cable genome- insights into the physiology and evolution of filamentous bacteria capable of sulfide oxidation via long distance electron transfer.</title>
        <authorList>
            <person name="Schreiber L."/>
            <person name="Bjerg J.T."/>
            <person name="Boggild A."/>
            <person name="Van De Vossenberg J."/>
            <person name="Meysman F."/>
            <person name="Nielsen L.P."/>
            <person name="Schramm A."/>
            <person name="Kjeldsen K.U."/>
        </authorList>
    </citation>
    <scope>NUCLEOTIDE SEQUENCE [LARGE SCALE GENOMIC DNA]</scope>
    <source>
        <strain evidence="2">MCF</strain>
    </source>
</reference>
<name>A0A3S3QWM3_9BACT</name>
<dbReference type="Gene3D" id="2.60.40.10">
    <property type="entry name" value="Immunoglobulins"/>
    <property type="match status" value="1"/>
</dbReference>
<proteinExistence type="predicted"/>
<dbReference type="Pfam" id="PF16561">
    <property type="entry name" value="AMPK1_CBM"/>
    <property type="match status" value="1"/>
</dbReference>
<keyword evidence="2" id="KW-0808">Transferase</keyword>
<dbReference type="InterPro" id="IPR013783">
    <property type="entry name" value="Ig-like_fold"/>
</dbReference>
<dbReference type="InterPro" id="IPR032640">
    <property type="entry name" value="AMPK1_CBM"/>
</dbReference>
<evidence type="ECO:0000259" key="1">
    <source>
        <dbReference type="Pfam" id="PF16561"/>
    </source>
</evidence>
<dbReference type="GO" id="GO:0016301">
    <property type="term" value="F:kinase activity"/>
    <property type="evidence" value="ECO:0007669"/>
    <property type="project" value="UniProtKB-KW"/>
</dbReference>
<evidence type="ECO:0000313" key="2">
    <source>
        <dbReference type="EMBL" id="RWX44334.1"/>
    </source>
</evidence>
<keyword evidence="2" id="KW-0418">Kinase</keyword>
<dbReference type="EMBL" id="MTKO01000097">
    <property type="protein sequence ID" value="RWX44334.1"/>
    <property type="molecule type" value="Genomic_DNA"/>
</dbReference>
<feature type="domain" description="AMP-activated protein kinase glycogen-binding" evidence="1">
    <location>
        <begin position="16"/>
        <end position="95"/>
    </location>
</feature>